<dbReference type="EMBL" id="PGUY01000063">
    <property type="protein sequence ID" value="PLT28174.1"/>
    <property type="molecule type" value="Genomic_DNA"/>
</dbReference>
<sequence length="72" mass="8190">MGILGMPYIPLNKVKAYHMDRRYRLGAVSLGSEGIWFNYENAVADEDFEKAAEHVLQQLNTSDTSWITSLVK</sequence>
<dbReference type="Proteomes" id="UP000234748">
    <property type="component" value="Unassembled WGS sequence"/>
</dbReference>
<gene>
    <name evidence="1" type="ORF">CUU66_19710</name>
</gene>
<organism evidence="1 2">
    <name type="scientific">Peribacillus deserti</name>
    <dbReference type="NCBI Taxonomy" id="673318"/>
    <lineage>
        <taxon>Bacteria</taxon>
        <taxon>Bacillati</taxon>
        <taxon>Bacillota</taxon>
        <taxon>Bacilli</taxon>
        <taxon>Bacillales</taxon>
        <taxon>Bacillaceae</taxon>
        <taxon>Peribacillus</taxon>
    </lineage>
</organism>
<protein>
    <submittedName>
        <fullName evidence="1">Uncharacterized protein</fullName>
    </submittedName>
</protein>
<evidence type="ECO:0000313" key="2">
    <source>
        <dbReference type="Proteomes" id="UP000234748"/>
    </source>
</evidence>
<keyword evidence="2" id="KW-1185">Reference proteome</keyword>
<proteinExistence type="predicted"/>
<accession>A0A2N5M1B2</accession>
<comment type="caution">
    <text evidence="1">The sequence shown here is derived from an EMBL/GenBank/DDBJ whole genome shotgun (WGS) entry which is preliminary data.</text>
</comment>
<reference evidence="1 2" key="1">
    <citation type="submission" date="2017-11" db="EMBL/GenBank/DDBJ databases">
        <title>Comparitive Functional Genomics of Dry Heat Resistant strains isolated from the Viking Spacecraft.</title>
        <authorList>
            <person name="Seuylemezian A."/>
            <person name="Cooper K."/>
            <person name="Vaishampayan P."/>
        </authorList>
    </citation>
    <scope>NUCLEOTIDE SEQUENCE [LARGE SCALE GENOMIC DNA]</scope>
    <source>
        <strain evidence="1 2">V1-29</strain>
    </source>
</reference>
<evidence type="ECO:0000313" key="1">
    <source>
        <dbReference type="EMBL" id="PLT28174.1"/>
    </source>
</evidence>
<dbReference type="AlphaFoldDB" id="A0A2N5M1B2"/>
<name>A0A2N5M1B2_9BACI</name>